<dbReference type="OrthoDB" id="389384at2"/>
<reference evidence="1 2" key="1">
    <citation type="journal article" date="2014" name="Genome Biol. Evol.">
        <title>Molecular evolution of the substrate utilization strategies and putative virulence factors in mosquito-associated Spiroplasma species.</title>
        <authorList>
            <person name="Chang T.H."/>
            <person name="Lo W.S."/>
            <person name="Ku C."/>
            <person name="Chen L.L."/>
            <person name="Kuo C.H."/>
        </authorList>
    </citation>
    <scope>NUCLEOTIDE SEQUENCE [LARGE SCALE GENOMIC DNA]</scope>
    <source>
        <strain evidence="1">AES-1</strain>
    </source>
</reference>
<dbReference type="Gene3D" id="3.30.1330.80">
    <property type="entry name" value="Hypothetical protein, similar to alpha- acetolactate decarboxylase, domain 2"/>
    <property type="match status" value="1"/>
</dbReference>
<gene>
    <name evidence="1" type="ORF">SCULI_v1c04650</name>
</gene>
<evidence type="ECO:0000313" key="1">
    <source>
        <dbReference type="EMBL" id="AHI52806.1"/>
    </source>
</evidence>
<dbReference type="RefSeq" id="WP_025363043.1">
    <property type="nucleotide sequence ID" value="NZ_CP006681.1"/>
</dbReference>
<keyword evidence="2" id="KW-1185">Reference proteome</keyword>
<organism evidence="1 2">
    <name type="scientific">Spiroplasma culicicola AES-1</name>
    <dbReference type="NCBI Taxonomy" id="1276246"/>
    <lineage>
        <taxon>Bacteria</taxon>
        <taxon>Bacillati</taxon>
        <taxon>Mycoplasmatota</taxon>
        <taxon>Mollicutes</taxon>
        <taxon>Entomoplasmatales</taxon>
        <taxon>Spiroplasmataceae</taxon>
        <taxon>Spiroplasma</taxon>
    </lineage>
</organism>
<dbReference type="Proteomes" id="UP000019267">
    <property type="component" value="Chromosome"/>
</dbReference>
<dbReference type="AlphaFoldDB" id="W6A756"/>
<dbReference type="SUPFAM" id="SSF117856">
    <property type="entry name" value="AF0104/ALDC/Ptd012-like"/>
    <property type="match status" value="1"/>
</dbReference>
<dbReference type="HOGENOM" id="CLU_2048260_0_0_14"/>
<dbReference type="EMBL" id="CP006681">
    <property type="protein sequence ID" value="AHI52806.1"/>
    <property type="molecule type" value="Genomic_DNA"/>
</dbReference>
<dbReference type="PATRIC" id="fig|1276246.3.peg.464"/>
<dbReference type="STRING" id="1276246.SCULI_v1c04650"/>
<accession>W6A756</accession>
<name>W6A756_9MOLU</name>
<evidence type="ECO:0000313" key="2">
    <source>
        <dbReference type="Proteomes" id="UP000019267"/>
    </source>
</evidence>
<proteinExistence type="predicted"/>
<protein>
    <submittedName>
        <fullName evidence="1">Uncharacterized protein</fullName>
    </submittedName>
</protein>
<dbReference type="KEGG" id="scq:SCULI_v1c04650"/>
<sequence>MEVREKANILMVYLNKDEELITSLQEVIRKYMLIDAKVSGHGFFNRIEYGILTQSDPIFFSKNLVEKFVTSTILYGVIDNRELSLNINAIDEDKTAHLGKLISAHCELETIIILDIWKTE</sequence>